<dbReference type="EMBL" id="AP021879">
    <property type="protein sequence ID" value="BBO91129.1"/>
    <property type="molecule type" value="Genomic_DNA"/>
</dbReference>
<feature type="transmembrane region" description="Helical" evidence="1">
    <location>
        <begin position="56"/>
        <end position="74"/>
    </location>
</feature>
<feature type="transmembrane region" description="Helical" evidence="1">
    <location>
        <begin position="32"/>
        <end position="50"/>
    </location>
</feature>
<feature type="transmembrane region" description="Helical" evidence="1">
    <location>
        <begin position="138"/>
        <end position="163"/>
    </location>
</feature>
<proteinExistence type="predicted"/>
<evidence type="ECO:0000256" key="1">
    <source>
        <dbReference type="SAM" id="Phobius"/>
    </source>
</evidence>
<organism evidence="2 3">
    <name type="scientific">Desulfosarcina ovata subsp. ovata</name>
    <dbReference type="NCBI Taxonomy" id="2752305"/>
    <lineage>
        <taxon>Bacteria</taxon>
        <taxon>Pseudomonadati</taxon>
        <taxon>Thermodesulfobacteriota</taxon>
        <taxon>Desulfobacteria</taxon>
        <taxon>Desulfobacterales</taxon>
        <taxon>Desulfosarcinaceae</taxon>
        <taxon>Desulfosarcina</taxon>
    </lineage>
</organism>
<dbReference type="InterPro" id="IPR007563">
    <property type="entry name" value="DUF554"/>
</dbReference>
<feature type="transmembrane region" description="Helical" evidence="1">
    <location>
        <begin position="95"/>
        <end position="118"/>
    </location>
</feature>
<gene>
    <name evidence="2" type="ORF">DSCOOX_43090</name>
</gene>
<evidence type="ECO:0000313" key="2">
    <source>
        <dbReference type="EMBL" id="BBO91129.1"/>
    </source>
</evidence>
<feature type="transmembrane region" description="Helical" evidence="1">
    <location>
        <begin position="175"/>
        <end position="195"/>
    </location>
</feature>
<dbReference type="Proteomes" id="UP000422108">
    <property type="component" value="Chromosome"/>
</dbReference>
<name>A0A5K8AF09_9BACT</name>
<accession>A0A5K8AF09</accession>
<dbReference type="PANTHER" id="PTHR36111">
    <property type="entry name" value="INNER MEMBRANE PROTEIN-RELATED"/>
    <property type="match status" value="1"/>
</dbReference>
<keyword evidence="1" id="KW-1133">Transmembrane helix</keyword>
<feature type="transmembrane region" description="Helical" evidence="1">
    <location>
        <begin position="207"/>
        <end position="226"/>
    </location>
</feature>
<keyword evidence="1" id="KW-0472">Membrane</keyword>
<dbReference type="Pfam" id="PF04474">
    <property type="entry name" value="DUF554"/>
    <property type="match status" value="1"/>
</dbReference>
<dbReference type="AlphaFoldDB" id="A0A5K8AF09"/>
<reference evidence="2 3" key="1">
    <citation type="submission" date="2019-11" db="EMBL/GenBank/DDBJ databases">
        <title>Comparative genomics of hydrocarbon-degrading Desulfosarcina strains.</title>
        <authorList>
            <person name="Watanabe M."/>
            <person name="Kojima H."/>
            <person name="Fukui M."/>
        </authorList>
    </citation>
    <scope>NUCLEOTIDE SEQUENCE [LARGE SCALE GENOMIC DNA]</scope>
    <source>
        <strain evidence="3">oXyS1</strain>
    </source>
</reference>
<evidence type="ECO:0000313" key="3">
    <source>
        <dbReference type="Proteomes" id="UP000422108"/>
    </source>
</evidence>
<protein>
    <submittedName>
        <fullName evidence="2">Membrane protein</fullName>
    </submittedName>
</protein>
<keyword evidence="3" id="KW-1185">Reference proteome</keyword>
<dbReference type="RefSeq" id="WP_155312094.1">
    <property type="nucleotide sequence ID" value="NZ_AP021879.1"/>
</dbReference>
<dbReference type="PANTHER" id="PTHR36111:SF2">
    <property type="entry name" value="INNER MEMBRANE PROTEIN"/>
    <property type="match status" value="1"/>
</dbReference>
<feature type="transmembrane region" description="Helical" evidence="1">
    <location>
        <begin position="6"/>
        <end position="25"/>
    </location>
</feature>
<sequence>MLGTIVNTLSIIAGSLIGIFFRGAIPEKFSTTIMHAIGLAVLLIGLKAALATDDLLTVIMSLTLGGLIGELLALEDRLGALGNWIGKRISKESHGIAKGFVDASLLFCVGAMAIVGSLESGLSGNHQTLFAKSILDGIGSLFFASTLGIGVLFSAVSVFVYQGLITLTASHAKDLLSPAVVSQMSAVGGLLIMAIGLGLLEIKRIKIGNLLPAIFIPFVYQALISLL</sequence>
<keyword evidence="1" id="KW-0812">Transmembrane</keyword>